<gene>
    <name evidence="2" type="ORF">SAMN05660206_10439</name>
</gene>
<evidence type="ECO:0000313" key="2">
    <source>
        <dbReference type="EMBL" id="SFS70093.1"/>
    </source>
</evidence>
<dbReference type="AlphaFoldDB" id="A0A1I6RZG0"/>
<keyword evidence="3" id="KW-1185">Reference proteome</keyword>
<dbReference type="OrthoDB" id="796548at2"/>
<sequence length="131" mass="14536">MSTIKERVLLIAESKGINKVDFFKDLGLSYANFKGVQKSSALSSDAVAAILARHYDISPAWLIADEGDMYRTGAAGVRDKHNFYKGTDEIDEERKLIAALEQTVRSQEKTIFSLEKQVALLEEKIAALQKG</sequence>
<dbReference type="EMBL" id="FOZZ01000004">
    <property type="protein sequence ID" value="SFS70093.1"/>
    <property type="molecule type" value="Genomic_DNA"/>
</dbReference>
<dbReference type="STRING" id="683125.SAMN05660206_10439"/>
<proteinExistence type="predicted"/>
<dbReference type="RefSeq" id="WP_093364663.1">
    <property type="nucleotide sequence ID" value="NZ_FOZZ01000004.1"/>
</dbReference>
<dbReference type="Proteomes" id="UP000198785">
    <property type="component" value="Unassembled WGS sequence"/>
</dbReference>
<feature type="coiled-coil region" evidence="1">
    <location>
        <begin position="90"/>
        <end position="131"/>
    </location>
</feature>
<accession>A0A1I6RZG0</accession>
<name>A0A1I6RZG0_9SPHI</name>
<evidence type="ECO:0000313" key="3">
    <source>
        <dbReference type="Proteomes" id="UP000198785"/>
    </source>
</evidence>
<keyword evidence="1" id="KW-0175">Coiled coil</keyword>
<protein>
    <submittedName>
        <fullName evidence="2">Uncharacterized protein</fullName>
    </submittedName>
</protein>
<organism evidence="2 3">
    <name type="scientific">Sphingobacterium wenxiniae</name>
    <dbReference type="NCBI Taxonomy" id="683125"/>
    <lineage>
        <taxon>Bacteria</taxon>
        <taxon>Pseudomonadati</taxon>
        <taxon>Bacteroidota</taxon>
        <taxon>Sphingobacteriia</taxon>
        <taxon>Sphingobacteriales</taxon>
        <taxon>Sphingobacteriaceae</taxon>
        <taxon>Sphingobacterium</taxon>
    </lineage>
</organism>
<evidence type="ECO:0000256" key="1">
    <source>
        <dbReference type="SAM" id="Coils"/>
    </source>
</evidence>
<reference evidence="2 3" key="1">
    <citation type="submission" date="2016-10" db="EMBL/GenBank/DDBJ databases">
        <authorList>
            <person name="de Groot N.N."/>
        </authorList>
    </citation>
    <scope>NUCLEOTIDE SEQUENCE [LARGE SCALE GENOMIC DNA]</scope>
    <source>
        <strain evidence="2 3">DSM 22789</strain>
    </source>
</reference>